<dbReference type="Proteomes" id="UP000263595">
    <property type="component" value="Unassembled WGS sequence"/>
</dbReference>
<evidence type="ECO:0000313" key="2">
    <source>
        <dbReference type="Proteomes" id="UP000263595"/>
    </source>
</evidence>
<dbReference type="AlphaFoldDB" id="A0A383RSY4"/>
<proteinExistence type="predicted"/>
<evidence type="ECO:0000313" key="1">
    <source>
        <dbReference type="EMBL" id="SYX89995.1"/>
    </source>
</evidence>
<gene>
    <name evidence="1" type="ORF">CCOS865_02261</name>
</gene>
<name>A0A383RSY4_9PSED</name>
<dbReference type="OrthoDB" id="6899489at2"/>
<dbReference type="EMBL" id="UNOZ01000013">
    <property type="protein sequence ID" value="SYX89995.1"/>
    <property type="molecule type" value="Genomic_DNA"/>
</dbReference>
<keyword evidence="2" id="KW-1185">Reference proteome</keyword>
<dbReference type="Pfam" id="PF11275">
    <property type="entry name" value="DUF3077"/>
    <property type="match status" value="1"/>
</dbReference>
<accession>A0A383RSY4</accession>
<organism evidence="1 2">
    <name type="scientific">Pseudomonas reidholzensis</name>
    <dbReference type="NCBI Taxonomy" id="1785162"/>
    <lineage>
        <taxon>Bacteria</taxon>
        <taxon>Pseudomonadati</taxon>
        <taxon>Pseudomonadota</taxon>
        <taxon>Gammaproteobacteria</taxon>
        <taxon>Pseudomonadales</taxon>
        <taxon>Pseudomonadaceae</taxon>
        <taxon>Pseudomonas</taxon>
    </lineage>
</organism>
<sequence>MDKDLQKPAIDAVTTVGVGHFGVGADYDTETPLFRVEAGHPMSHAVEQATVLICAVHKLSDLAMGEVEEGPTLLTAIHYLSGMAKALAQDVNHGLMIRSVAE</sequence>
<dbReference type="InterPro" id="IPR021427">
    <property type="entry name" value="DUF3077"/>
</dbReference>
<dbReference type="RefSeq" id="WP_119140787.1">
    <property type="nucleotide sequence ID" value="NZ_CBCSFL010000040.1"/>
</dbReference>
<protein>
    <recommendedName>
        <fullName evidence="3">DUF3077 domain-containing protein</fullName>
    </recommendedName>
</protein>
<reference evidence="2" key="1">
    <citation type="submission" date="2018-08" db="EMBL/GenBank/DDBJ databases">
        <authorList>
            <person name="Blom J."/>
        </authorList>
    </citation>
    <scope>NUCLEOTIDE SEQUENCE [LARGE SCALE GENOMIC DNA]</scope>
    <source>
        <strain evidence="2">CCOS 865</strain>
    </source>
</reference>
<evidence type="ECO:0008006" key="3">
    <source>
        <dbReference type="Google" id="ProtNLM"/>
    </source>
</evidence>